<reference evidence="4" key="3">
    <citation type="submission" date="2018-08" db="UniProtKB">
        <authorList>
            <consortium name="EnsemblPlants"/>
        </authorList>
    </citation>
    <scope>IDENTIFICATION</scope>
    <source>
        <strain evidence="4">Yugu1</strain>
    </source>
</reference>
<dbReference type="EMBL" id="CM003533">
    <property type="protein sequence ID" value="RCV31643.1"/>
    <property type="molecule type" value="Genomic_DNA"/>
</dbReference>
<dbReference type="OMA" id="FTHGEYV"/>
<dbReference type="eggNOG" id="ENOG502STSX">
    <property type="taxonomic scope" value="Eukaryota"/>
</dbReference>
<proteinExistence type="predicted"/>
<reference evidence="3" key="2">
    <citation type="submission" date="2015-07" db="EMBL/GenBank/DDBJ databases">
        <authorList>
            <person name="Noorani M."/>
        </authorList>
    </citation>
    <scope>NUCLEOTIDE SEQUENCE</scope>
    <source>
        <strain evidence="3">Yugu1</strain>
    </source>
</reference>
<dbReference type="Proteomes" id="UP000004995">
    <property type="component" value="Unassembled WGS sequence"/>
</dbReference>
<dbReference type="HOGENOM" id="CLU_053613_0_0_1"/>
<evidence type="ECO:0000313" key="4">
    <source>
        <dbReference type="EnsemblPlants" id="KQL02315"/>
    </source>
</evidence>
<accession>K3YLJ4</accession>
<evidence type="ECO:0000256" key="1">
    <source>
        <dbReference type="SAM" id="MobiDB-lite"/>
    </source>
</evidence>
<dbReference type="AlphaFoldDB" id="K3YLJ4"/>
<dbReference type="Gramene" id="KQL02315">
    <property type="protein sequence ID" value="KQL02315"/>
    <property type="gene ID" value="SETIT_015118mg"/>
</dbReference>
<organism evidence="4 5">
    <name type="scientific">Setaria italica</name>
    <name type="common">Foxtail millet</name>
    <name type="synonym">Panicum italicum</name>
    <dbReference type="NCBI Taxonomy" id="4555"/>
    <lineage>
        <taxon>Eukaryota</taxon>
        <taxon>Viridiplantae</taxon>
        <taxon>Streptophyta</taxon>
        <taxon>Embryophyta</taxon>
        <taxon>Tracheophyta</taxon>
        <taxon>Spermatophyta</taxon>
        <taxon>Magnoliopsida</taxon>
        <taxon>Liliopsida</taxon>
        <taxon>Poales</taxon>
        <taxon>Poaceae</taxon>
        <taxon>PACMAD clade</taxon>
        <taxon>Panicoideae</taxon>
        <taxon>Panicodae</taxon>
        <taxon>Paniceae</taxon>
        <taxon>Cenchrinae</taxon>
        <taxon>Setaria</taxon>
    </lineage>
</organism>
<feature type="region of interest" description="Disordered" evidence="1">
    <location>
        <begin position="41"/>
        <end position="63"/>
    </location>
</feature>
<dbReference type="InterPro" id="IPR013187">
    <property type="entry name" value="F-box-assoc_dom_typ3"/>
</dbReference>
<sequence>MTTVSSWRDVIAERTPERHAARAKILAFFSEAGTSRAVVFPDDQQDGGGTGGQERTFTSSKSSDGGVVRLVGTCNGLLCLRDDVPVPGAYRTLSSTIAVANPITGEKVAIPQGSMSWEHYRSRRYKVVNISCNTSSSSNQRLAIDVVRVFTLGESEWREVPLPLLAPDTSYHDSGDVVAVDGSTYWLTARADRVMALDLEDERVASFEAPPCLRLLQVPEKATCQLTNVHGRLGVLVTRHQPTATTRVDVWVLEGGGRRLQPRWSRRRSLLEPGGAGQGRWIASPHFTHGEYVLSKREDERWAVRARWLYRRKVGDLTNGGGKNAELWPLEGAELIVHTGFNDGGVVTFPYAETTEPLPT</sequence>
<dbReference type="InterPro" id="IPR050796">
    <property type="entry name" value="SCF_F-box_component"/>
</dbReference>
<feature type="domain" description="F-box associated beta-propeller type 3" evidence="2">
    <location>
        <begin position="55"/>
        <end position="273"/>
    </location>
</feature>
<dbReference type="NCBIfam" id="TIGR01640">
    <property type="entry name" value="F_box_assoc_1"/>
    <property type="match status" value="1"/>
</dbReference>
<dbReference type="PANTHER" id="PTHR31672:SF13">
    <property type="entry name" value="F-BOX PROTEIN CPR30-LIKE"/>
    <property type="match status" value="1"/>
</dbReference>
<keyword evidence="5" id="KW-1185">Reference proteome</keyword>
<protein>
    <recommendedName>
        <fullName evidence="2">F-box associated beta-propeller type 3 domain-containing protein</fullName>
    </recommendedName>
</protein>
<evidence type="ECO:0000313" key="3">
    <source>
        <dbReference type="EMBL" id="RCV31643.1"/>
    </source>
</evidence>
<reference evidence="3 5" key="1">
    <citation type="journal article" date="2012" name="Nat. Biotechnol.">
        <title>Reference genome sequence of the model plant Setaria.</title>
        <authorList>
            <person name="Bennetzen J.L."/>
            <person name="Schmutz J."/>
            <person name="Wang H."/>
            <person name="Percifield R."/>
            <person name="Hawkins J."/>
            <person name="Pontaroli A.C."/>
            <person name="Estep M."/>
            <person name="Feng L."/>
            <person name="Vaughn J.N."/>
            <person name="Grimwood J."/>
            <person name="Jenkins J."/>
            <person name="Barry K."/>
            <person name="Lindquist E."/>
            <person name="Hellsten U."/>
            <person name="Deshpande S."/>
            <person name="Wang X."/>
            <person name="Wu X."/>
            <person name="Mitros T."/>
            <person name="Triplett J."/>
            <person name="Yang X."/>
            <person name="Ye C.Y."/>
            <person name="Mauro-Herrera M."/>
            <person name="Wang L."/>
            <person name="Li P."/>
            <person name="Sharma M."/>
            <person name="Sharma R."/>
            <person name="Ronald P.C."/>
            <person name="Panaud O."/>
            <person name="Kellogg E.A."/>
            <person name="Brutnell T.P."/>
            <person name="Doust A.N."/>
            <person name="Tuskan G.A."/>
            <person name="Rokhsar D."/>
            <person name="Devos K.M."/>
        </authorList>
    </citation>
    <scope>NUCLEOTIDE SEQUENCE [LARGE SCALE GENOMIC DNA]</scope>
    <source>
        <strain evidence="5">cv. Yugu1</strain>
        <strain evidence="3">Yugu1</strain>
    </source>
</reference>
<gene>
    <name evidence="3" type="ORF">SETIT_6G194400v2</name>
</gene>
<dbReference type="OrthoDB" id="610337at2759"/>
<dbReference type="InterPro" id="IPR017451">
    <property type="entry name" value="F-box-assoc_interact_dom"/>
</dbReference>
<dbReference type="EMBL" id="AGNK02003953">
    <property type="status" value="NOT_ANNOTATED_CDS"/>
    <property type="molecule type" value="Genomic_DNA"/>
</dbReference>
<evidence type="ECO:0000259" key="2">
    <source>
        <dbReference type="Pfam" id="PF08268"/>
    </source>
</evidence>
<name>K3YLJ4_SETIT</name>
<evidence type="ECO:0000313" key="5">
    <source>
        <dbReference type="Proteomes" id="UP000004995"/>
    </source>
</evidence>
<dbReference type="EnsemblPlants" id="KQL02315">
    <property type="protein sequence ID" value="KQL02315"/>
    <property type="gene ID" value="SETIT_015118mg"/>
</dbReference>
<dbReference type="PANTHER" id="PTHR31672">
    <property type="entry name" value="BNACNNG10540D PROTEIN"/>
    <property type="match status" value="1"/>
</dbReference>
<dbReference type="Pfam" id="PF08268">
    <property type="entry name" value="FBA_3"/>
    <property type="match status" value="1"/>
</dbReference>